<proteinExistence type="predicted"/>
<keyword evidence="2" id="KW-0732">Signal</keyword>
<reference evidence="3 4" key="1">
    <citation type="submission" date="2020-08" db="EMBL/GenBank/DDBJ databases">
        <title>Bridging the membrane lipid divide: bacteria of the FCB group superphylum have the potential to synthesize archaeal ether lipids.</title>
        <authorList>
            <person name="Villanueva L."/>
            <person name="Von Meijenfeldt F.A.B."/>
            <person name="Westbye A.B."/>
            <person name="Yadav S."/>
            <person name="Hopmans E.C."/>
            <person name="Dutilh B.E."/>
            <person name="Sinninghe Damste J.S."/>
        </authorList>
    </citation>
    <scope>NUCLEOTIDE SEQUENCE [LARGE SCALE GENOMIC DNA]</scope>
    <source>
        <strain evidence="3">NIOZ-UU27</strain>
    </source>
</reference>
<evidence type="ECO:0000313" key="3">
    <source>
        <dbReference type="EMBL" id="MBC8177039.1"/>
    </source>
</evidence>
<keyword evidence="1" id="KW-1133">Transmembrane helix</keyword>
<evidence type="ECO:0008006" key="5">
    <source>
        <dbReference type="Google" id="ProtNLM"/>
    </source>
</evidence>
<dbReference type="Proteomes" id="UP000650524">
    <property type="component" value="Unassembled WGS sequence"/>
</dbReference>
<evidence type="ECO:0000256" key="1">
    <source>
        <dbReference type="SAM" id="Phobius"/>
    </source>
</evidence>
<protein>
    <recommendedName>
        <fullName evidence="5">Nickel transport protein</fullName>
    </recommendedName>
</protein>
<keyword evidence="1" id="KW-0472">Membrane</keyword>
<dbReference type="PROSITE" id="PS51257">
    <property type="entry name" value="PROKAR_LIPOPROTEIN"/>
    <property type="match status" value="1"/>
</dbReference>
<name>A0A8J6T7D2_9DELT</name>
<evidence type="ECO:0000313" key="4">
    <source>
        <dbReference type="Proteomes" id="UP000650524"/>
    </source>
</evidence>
<accession>A0A8J6T7D2</accession>
<sequence>MRTNNFTKKNRMCCRKSFGFMLFMMACVVWTDPAMAHRSTIFAWVEGDKVFTESKFSGGRLVKQGDIIVYDLEGNQLLKGKTDDQGKFSFVIPKKTAMKIVVQAGMGHRGEWTIPLSELEDVAGPLTEITTSRKTAPKRTEKQAKVSHLSSNQIRLTVEEALDKRLKPVMKILVESREHGPTFRDIFGGIGYILGLMGVASYFHYRRKSAEAERKKAN</sequence>
<keyword evidence="1" id="KW-0812">Transmembrane</keyword>
<dbReference type="AlphaFoldDB" id="A0A8J6T7D2"/>
<feature type="transmembrane region" description="Helical" evidence="1">
    <location>
        <begin position="186"/>
        <end position="205"/>
    </location>
</feature>
<evidence type="ECO:0000256" key="2">
    <source>
        <dbReference type="SAM" id="SignalP"/>
    </source>
</evidence>
<dbReference type="EMBL" id="JACNJD010000183">
    <property type="protein sequence ID" value="MBC8177039.1"/>
    <property type="molecule type" value="Genomic_DNA"/>
</dbReference>
<gene>
    <name evidence="3" type="ORF">H8E19_06495</name>
</gene>
<organism evidence="3 4">
    <name type="scientific">Candidatus Desulfacyla euxinica</name>
    <dbReference type="NCBI Taxonomy" id="2841693"/>
    <lineage>
        <taxon>Bacteria</taxon>
        <taxon>Deltaproteobacteria</taxon>
        <taxon>Candidatus Desulfacyla</taxon>
    </lineage>
</organism>
<feature type="signal peptide" evidence="2">
    <location>
        <begin position="1"/>
        <end position="36"/>
    </location>
</feature>
<feature type="chain" id="PRO_5035252865" description="Nickel transport protein" evidence="2">
    <location>
        <begin position="37"/>
        <end position="218"/>
    </location>
</feature>
<comment type="caution">
    <text evidence="3">The sequence shown here is derived from an EMBL/GenBank/DDBJ whole genome shotgun (WGS) entry which is preliminary data.</text>
</comment>